<dbReference type="NCBIfam" id="NF045524">
    <property type="entry name" value="MXAN_6640_HExxH"/>
    <property type="match status" value="1"/>
</dbReference>
<feature type="signal peptide" evidence="1">
    <location>
        <begin position="1"/>
        <end position="23"/>
    </location>
</feature>
<dbReference type="Proteomes" id="UP001168537">
    <property type="component" value="Unassembled WGS sequence"/>
</dbReference>
<dbReference type="EMBL" id="JAUHJR010000007">
    <property type="protein sequence ID" value="MDN4162704.1"/>
    <property type="molecule type" value="Genomic_DNA"/>
</dbReference>
<protein>
    <submittedName>
        <fullName evidence="2">Uncharacterized protein</fullName>
    </submittedName>
</protein>
<dbReference type="RefSeq" id="WP_300961852.1">
    <property type="nucleotide sequence ID" value="NZ_JAUHJR010000007.1"/>
</dbReference>
<name>A0ABT8EX91_9ACTN</name>
<organism evidence="2 3">
    <name type="scientific">Nocardioides abyssi</name>
    <dbReference type="NCBI Taxonomy" id="3058370"/>
    <lineage>
        <taxon>Bacteria</taxon>
        <taxon>Bacillati</taxon>
        <taxon>Actinomycetota</taxon>
        <taxon>Actinomycetes</taxon>
        <taxon>Propionibacteriales</taxon>
        <taxon>Nocardioidaceae</taxon>
        <taxon>Nocardioides</taxon>
    </lineage>
</organism>
<gene>
    <name evidence="2" type="ORF">QWY29_15150</name>
</gene>
<evidence type="ECO:0000256" key="1">
    <source>
        <dbReference type="SAM" id="SignalP"/>
    </source>
</evidence>
<feature type="chain" id="PRO_5046942156" evidence="1">
    <location>
        <begin position="24"/>
        <end position="542"/>
    </location>
</feature>
<accession>A0ABT8EX91</accession>
<evidence type="ECO:0000313" key="2">
    <source>
        <dbReference type="EMBL" id="MDN4162704.1"/>
    </source>
</evidence>
<reference evidence="2" key="1">
    <citation type="submission" date="2023-06" db="EMBL/GenBank/DDBJ databases">
        <title>Draft genome sequence of Nocardioides sp. SOB72.</title>
        <authorList>
            <person name="Zhang G."/>
        </authorList>
    </citation>
    <scope>NUCLEOTIDE SEQUENCE</scope>
    <source>
        <strain evidence="2">SOB72</strain>
    </source>
</reference>
<comment type="caution">
    <text evidence="2">The sequence shown here is derived from an EMBL/GenBank/DDBJ whole genome shotgun (WGS) entry which is preliminary data.</text>
</comment>
<keyword evidence="1" id="KW-0732">Signal</keyword>
<keyword evidence="3" id="KW-1185">Reference proteome</keyword>
<evidence type="ECO:0000313" key="3">
    <source>
        <dbReference type="Proteomes" id="UP001168537"/>
    </source>
</evidence>
<proteinExistence type="predicted"/>
<sequence length="542" mass="57826">MRRSLAAVLVALSTGLAVLPATATSSAEPGSPAATTSAATAASAASALPGADAEVTSLEAARRTLREATQVLTGEAVPAAARRSTAAAGAPAAGRPDATLLLRDLLVALPVLPAAEQAQAQALLARPTDGGRDPYGDGYAVKSRKKCSSHFCLHYVTSTGDQPSSTAWAKKNLKVLNKVWRKEVKQMGYRAPVKDGGRGGNGKFDVYLKELGSKGLYGYCAPEYRKKGTKFVASGYCVLDNDFAQAQYGAPPIKSLKVTAAHEFFHAVQFAYDFNEDRWLMESTATWMEERVADGADDNRQYLGSGQVKMPVSSLDVFQPNGFAQYGNWPFWEYLSGRFGNGIVKAVWNKAGAFKGAPNMYSAKALRKTIGKRGGGLPSVFAAYAASNTNPARFYPEGAAWPKAGFTKRVTLTSASRKSSASVRINHLASRNIGVRPGAGLGGKKWGLRITVDAPGRASGPAVHVLVRNKKGAWTRKTVPLNKKGYGRKTVSFGYRKISGVTITLANASTRYRCNRGTNLSCRGTSLDQGKKFKVKLKAVKR</sequence>